<evidence type="ECO:0000313" key="2">
    <source>
        <dbReference type="EMBL" id="AFS79740.1"/>
    </source>
</evidence>
<keyword evidence="3" id="KW-1185">Reference proteome</keyword>
<dbReference type="OrthoDB" id="2237635at2"/>
<gene>
    <name evidence="2" type="ordered locus">Curi_c27470</name>
</gene>
<dbReference type="AlphaFoldDB" id="K0B469"/>
<dbReference type="HOGENOM" id="CLU_2218411_0_0_9"/>
<protein>
    <submittedName>
        <fullName evidence="2">Uncharacterized protein</fullName>
    </submittedName>
</protein>
<feature type="transmembrane region" description="Helical" evidence="1">
    <location>
        <begin position="52"/>
        <end position="71"/>
    </location>
</feature>
<dbReference type="Proteomes" id="UP000006094">
    <property type="component" value="Chromosome"/>
</dbReference>
<name>K0B469_GOTA9</name>
<sequence length="106" mass="11865">MIQMLKIEFLKTKNTRSFVIPFLLFLIGSLWAIAASQLQTINPSDMETLPKIVALFASLNGLFFSIAIGLFTSKISSIEHIGNTFKLLFNLKSKSKGVIYIKNIII</sequence>
<evidence type="ECO:0000313" key="3">
    <source>
        <dbReference type="Proteomes" id="UP000006094"/>
    </source>
</evidence>
<dbReference type="EMBL" id="CP003326">
    <property type="protein sequence ID" value="AFS79740.1"/>
    <property type="molecule type" value="Genomic_DNA"/>
</dbReference>
<dbReference type="RefSeq" id="WP_014968874.1">
    <property type="nucleotide sequence ID" value="NC_018664.1"/>
</dbReference>
<keyword evidence="1" id="KW-0812">Transmembrane</keyword>
<dbReference type="KEGG" id="cad:Curi_c27470"/>
<keyword evidence="1" id="KW-0472">Membrane</keyword>
<keyword evidence="1" id="KW-1133">Transmembrane helix</keyword>
<reference evidence="2 3" key="1">
    <citation type="journal article" date="2012" name="PLoS ONE">
        <title>The purine-utilizing bacterium Clostridium acidurici 9a: a genome-guided metabolic reconsideration.</title>
        <authorList>
            <person name="Hartwich K."/>
            <person name="Poehlein A."/>
            <person name="Daniel R."/>
        </authorList>
    </citation>
    <scope>NUCLEOTIDE SEQUENCE [LARGE SCALE GENOMIC DNA]</scope>
    <source>
        <strain evidence="3">ATCC 7906 / DSM 604 / BCRC 14475 / CIP 104303 / KCTC 5404 / NCIMB 10678 / 9a</strain>
    </source>
</reference>
<proteinExistence type="predicted"/>
<dbReference type="STRING" id="1128398.Curi_c27470"/>
<organism evidence="2 3">
    <name type="scientific">Gottschalkia acidurici (strain ATCC 7906 / DSM 604 / BCRC 14475 / CIP 104303 / KCTC 5404 / NCIMB 10678 / 9a)</name>
    <name type="common">Clostridium acidurici</name>
    <dbReference type="NCBI Taxonomy" id="1128398"/>
    <lineage>
        <taxon>Bacteria</taxon>
        <taxon>Bacillati</taxon>
        <taxon>Bacillota</taxon>
        <taxon>Tissierellia</taxon>
        <taxon>Tissierellales</taxon>
        <taxon>Gottschalkiaceae</taxon>
        <taxon>Gottschalkia</taxon>
    </lineage>
</organism>
<evidence type="ECO:0000256" key="1">
    <source>
        <dbReference type="SAM" id="Phobius"/>
    </source>
</evidence>
<accession>K0B469</accession>